<feature type="region of interest" description="Disordered" evidence="1">
    <location>
        <begin position="319"/>
        <end position="370"/>
    </location>
</feature>
<feature type="transmembrane region" description="Helical" evidence="2">
    <location>
        <begin position="37"/>
        <end position="57"/>
    </location>
</feature>
<gene>
    <name evidence="3" type="ORF">Amon01_000025400</name>
</gene>
<comment type="caution">
    <text evidence="3">The sequence shown here is derived from an EMBL/GenBank/DDBJ whole genome shotgun (WGS) entry which is preliminary data.</text>
</comment>
<keyword evidence="4" id="KW-1185">Reference proteome</keyword>
<organism evidence="3 4">
    <name type="scientific">Ambrosiozyma monospora</name>
    <name type="common">Yeast</name>
    <name type="synonym">Endomycopsis monosporus</name>
    <dbReference type="NCBI Taxonomy" id="43982"/>
    <lineage>
        <taxon>Eukaryota</taxon>
        <taxon>Fungi</taxon>
        <taxon>Dikarya</taxon>
        <taxon>Ascomycota</taxon>
        <taxon>Saccharomycotina</taxon>
        <taxon>Pichiomycetes</taxon>
        <taxon>Pichiales</taxon>
        <taxon>Pichiaceae</taxon>
        <taxon>Ambrosiozyma</taxon>
    </lineage>
</organism>
<dbReference type="OrthoDB" id="4035953at2759"/>
<keyword evidence="2" id="KW-0812">Transmembrane</keyword>
<dbReference type="EMBL" id="BSXU01000073">
    <property type="protein sequence ID" value="GMG19163.1"/>
    <property type="molecule type" value="Genomic_DNA"/>
</dbReference>
<evidence type="ECO:0000256" key="2">
    <source>
        <dbReference type="SAM" id="Phobius"/>
    </source>
</evidence>
<dbReference type="Pfam" id="PF08693">
    <property type="entry name" value="SKG6"/>
    <property type="match status" value="1"/>
</dbReference>
<dbReference type="InterPro" id="IPR014805">
    <property type="entry name" value="SKG6/TOS2-like"/>
</dbReference>
<dbReference type="Proteomes" id="UP001165063">
    <property type="component" value="Unassembled WGS sequence"/>
</dbReference>
<feature type="region of interest" description="Disordered" evidence="1">
    <location>
        <begin position="182"/>
        <end position="287"/>
    </location>
</feature>
<protein>
    <submittedName>
        <fullName evidence="3">Unnamed protein product</fullName>
    </submittedName>
</protein>
<dbReference type="AlphaFoldDB" id="A0A9W6YPI8"/>
<proteinExistence type="predicted"/>
<feature type="compositionally biased region" description="Polar residues" evidence="1">
    <location>
        <begin position="243"/>
        <end position="256"/>
    </location>
</feature>
<feature type="compositionally biased region" description="Polar residues" evidence="1">
    <location>
        <begin position="270"/>
        <end position="283"/>
    </location>
</feature>
<feature type="compositionally biased region" description="Acidic residues" evidence="1">
    <location>
        <begin position="356"/>
        <end position="368"/>
    </location>
</feature>
<keyword evidence="2" id="KW-1133">Transmembrane helix</keyword>
<evidence type="ECO:0000313" key="3">
    <source>
        <dbReference type="EMBL" id="GMG19163.1"/>
    </source>
</evidence>
<feature type="compositionally biased region" description="Basic and acidic residues" evidence="1">
    <location>
        <begin position="258"/>
        <end position="267"/>
    </location>
</feature>
<feature type="region of interest" description="Disordered" evidence="1">
    <location>
        <begin position="619"/>
        <end position="640"/>
    </location>
</feature>
<feature type="compositionally biased region" description="Polar residues" evidence="1">
    <location>
        <begin position="203"/>
        <end position="229"/>
    </location>
</feature>
<reference evidence="3" key="1">
    <citation type="submission" date="2023-04" db="EMBL/GenBank/DDBJ databases">
        <title>Ambrosiozyma monospora NBRC 1965.</title>
        <authorList>
            <person name="Ichikawa N."/>
            <person name="Sato H."/>
            <person name="Tonouchi N."/>
        </authorList>
    </citation>
    <scope>NUCLEOTIDE SEQUENCE</scope>
    <source>
        <strain evidence="3">NBRC 1965</strain>
    </source>
</reference>
<name>A0A9W6YPI8_AMBMO</name>
<evidence type="ECO:0000256" key="1">
    <source>
        <dbReference type="SAM" id="MobiDB-lite"/>
    </source>
</evidence>
<sequence length="640" mass="71136">MILPRILYEFSKRDDCSGENSDSQMCETGTSTSTTTIVLATVIPVCALAIGLGLMGWKAYKRNKEEALDDDNPDFNGENTVLPDYPAVDLKGGPYYNSSANNSANPFEGPNEKYARAGMDNVSNFSQPRLGPGPVGNVRASRVESFVLPFAEETQSKHSLEILSKQLGGDYDGYKIPEQESRIHSANVSRRSSFTTGHGFPASRSTDNLSKNLTANPSRVNIPPSSSLGSLDKLHDSPLEKTASASSPSKLRTQIKSLDSDSDRLNSRDTASMSPVTYETPNESLVLDEKKIGHDNDSHSEEFHLEDPSNWAKEAPTVSEFDDNNFNNSGDPAARNNNNRNKKTEHSPADIPDLPDTLDEDAHPEEDEQFKRMKSVYKVYFSRENSVRTKKGDDEYQFNNGTGNGELPPLPTYPDQAVSKDDMLSLPQPMTDDPRASYSSSIYVPMESPMVNEGYYPHQQIQHMMMQQQNAQQQNIRHQTIKRKPAELKKLQALPSPHEFGNRNSTIETFNEFENKTKYTEVKKQNIKINQNFDPLANVQWGTTNTAKPSPSQIRDSIVMYNPVEINFDKTYRPKGTLTEQVRKQSGNGPMSPNTMGSPISPLYGGFHDVALERPHGAENLIPKTGSQADLRKQMGSANL</sequence>
<evidence type="ECO:0000313" key="4">
    <source>
        <dbReference type="Proteomes" id="UP001165063"/>
    </source>
</evidence>
<feature type="region of interest" description="Disordered" evidence="1">
    <location>
        <begin position="391"/>
        <end position="411"/>
    </location>
</feature>
<accession>A0A9W6YPI8</accession>
<feature type="compositionally biased region" description="Polar residues" evidence="1">
    <location>
        <begin position="184"/>
        <end position="196"/>
    </location>
</feature>
<keyword evidence="2" id="KW-0472">Membrane</keyword>